<sequence>MKYFISSQQVPALSDLSTKERFERIVATQQLFTAPERLILNLFKLVLLIPPFIFLARQDWGVFILSSVLSVAAYIVILNPIKLFFIDRYLQKQGRK</sequence>
<keyword evidence="3" id="KW-1185">Reference proteome</keyword>
<dbReference type="AlphaFoldDB" id="A0A919EI03"/>
<feature type="transmembrane region" description="Helical" evidence="1">
    <location>
        <begin position="62"/>
        <end position="86"/>
    </location>
</feature>
<dbReference type="RefSeq" id="WP_189767162.1">
    <property type="nucleotide sequence ID" value="NZ_BNCK01000001.1"/>
</dbReference>
<evidence type="ECO:0000256" key="1">
    <source>
        <dbReference type="SAM" id="Phobius"/>
    </source>
</evidence>
<keyword evidence="1" id="KW-0472">Membrane</keyword>
<protein>
    <submittedName>
        <fullName evidence="2">Uncharacterized protein</fullName>
    </submittedName>
</protein>
<proteinExistence type="predicted"/>
<gene>
    <name evidence="2" type="ORF">GCM10017161_05390</name>
</gene>
<evidence type="ECO:0000313" key="2">
    <source>
        <dbReference type="EMBL" id="GHF80989.1"/>
    </source>
</evidence>
<comment type="caution">
    <text evidence="2">The sequence shown here is derived from an EMBL/GenBank/DDBJ whole genome shotgun (WGS) entry which is preliminary data.</text>
</comment>
<reference evidence="2" key="1">
    <citation type="journal article" date="2014" name="Int. J. Syst. Evol. Microbiol.">
        <title>Complete genome sequence of Corynebacterium casei LMG S-19264T (=DSM 44701T), isolated from a smear-ripened cheese.</title>
        <authorList>
            <consortium name="US DOE Joint Genome Institute (JGI-PGF)"/>
            <person name="Walter F."/>
            <person name="Albersmeier A."/>
            <person name="Kalinowski J."/>
            <person name="Ruckert C."/>
        </authorList>
    </citation>
    <scope>NUCLEOTIDE SEQUENCE</scope>
    <source>
        <strain evidence="2">KCTC 42731</strain>
    </source>
</reference>
<reference evidence="2" key="2">
    <citation type="submission" date="2020-09" db="EMBL/GenBank/DDBJ databases">
        <authorList>
            <person name="Sun Q."/>
            <person name="Kim S."/>
        </authorList>
    </citation>
    <scope>NUCLEOTIDE SEQUENCE</scope>
    <source>
        <strain evidence="2">KCTC 42731</strain>
    </source>
</reference>
<name>A0A919EI03_9GAMM</name>
<keyword evidence="1" id="KW-0812">Transmembrane</keyword>
<accession>A0A919EI03</accession>
<keyword evidence="1" id="KW-1133">Transmembrane helix</keyword>
<dbReference type="Proteomes" id="UP000623842">
    <property type="component" value="Unassembled WGS sequence"/>
</dbReference>
<dbReference type="EMBL" id="BNCK01000001">
    <property type="protein sequence ID" value="GHF80989.1"/>
    <property type="molecule type" value="Genomic_DNA"/>
</dbReference>
<evidence type="ECO:0000313" key="3">
    <source>
        <dbReference type="Proteomes" id="UP000623842"/>
    </source>
</evidence>
<organism evidence="2 3">
    <name type="scientific">Thalassotalea marina</name>
    <dbReference type="NCBI Taxonomy" id="1673741"/>
    <lineage>
        <taxon>Bacteria</taxon>
        <taxon>Pseudomonadati</taxon>
        <taxon>Pseudomonadota</taxon>
        <taxon>Gammaproteobacteria</taxon>
        <taxon>Alteromonadales</taxon>
        <taxon>Colwelliaceae</taxon>
        <taxon>Thalassotalea</taxon>
    </lineage>
</organism>
<dbReference type="Pfam" id="PF19667">
    <property type="entry name" value="DUF6170"/>
    <property type="match status" value="1"/>
</dbReference>
<dbReference type="InterPro" id="IPR046168">
    <property type="entry name" value="DUF6170"/>
</dbReference>
<feature type="transmembrane region" description="Helical" evidence="1">
    <location>
        <begin position="38"/>
        <end position="56"/>
    </location>
</feature>